<protein>
    <submittedName>
        <fullName evidence="2">Uncharacterized protein</fullName>
    </submittedName>
</protein>
<keyword evidence="1" id="KW-1133">Transmembrane helix</keyword>
<evidence type="ECO:0000313" key="3">
    <source>
        <dbReference type="Proteomes" id="UP000063930"/>
    </source>
</evidence>
<feature type="transmembrane region" description="Helical" evidence="1">
    <location>
        <begin position="109"/>
        <end position="128"/>
    </location>
</feature>
<dbReference type="RefSeq" id="WP_054607585.1">
    <property type="nucleotide sequence ID" value="NZ_CP012381.1"/>
</dbReference>
<organism evidence="2 3">
    <name type="scientific">Lactobacillus helveticus</name>
    <name type="common">Lactobacillus suntoryeus</name>
    <dbReference type="NCBI Taxonomy" id="1587"/>
    <lineage>
        <taxon>Bacteria</taxon>
        <taxon>Bacillati</taxon>
        <taxon>Bacillota</taxon>
        <taxon>Bacilli</taxon>
        <taxon>Lactobacillales</taxon>
        <taxon>Lactobacillaceae</taxon>
        <taxon>Lactobacillus</taxon>
    </lineage>
</organism>
<evidence type="ECO:0000313" key="2">
    <source>
        <dbReference type="EMBL" id="ALI53217.1"/>
    </source>
</evidence>
<dbReference type="AlphaFoldDB" id="A0AAC8WAN2"/>
<dbReference type="EMBL" id="CP012381">
    <property type="protein sequence ID" value="ALI53217.1"/>
    <property type="molecule type" value="Genomic_DNA"/>
</dbReference>
<name>A0AAC8WAN2_LACHE</name>
<sequence>MNDFIKNLINFGTENWLTLLTILVNLVITMINNKNNRVAEKKRQEFKKKIENLKNDNAHNIQVQEYFKKISTDKQSEILSEWVTFITDLNAFKNIFGDEEKFKNMKHDVVMYGSQVTVSLLASFLHYVYENSKNNPEYVYKGIVYTAFIIASLKYDFSGYLVNPMDFLRLQMKDFSHYSDKLALYFKQIKDETNISLFG</sequence>
<dbReference type="Proteomes" id="UP000063930">
    <property type="component" value="Chromosome"/>
</dbReference>
<proteinExistence type="predicted"/>
<accession>A0AAC8WAN2</accession>
<feature type="transmembrane region" description="Helical" evidence="1">
    <location>
        <begin position="16"/>
        <end position="33"/>
    </location>
</feature>
<feature type="transmembrane region" description="Helical" evidence="1">
    <location>
        <begin position="143"/>
        <end position="163"/>
    </location>
</feature>
<keyword evidence="1" id="KW-0472">Membrane</keyword>
<evidence type="ECO:0000256" key="1">
    <source>
        <dbReference type="SAM" id="Phobius"/>
    </source>
</evidence>
<reference evidence="2 3" key="1">
    <citation type="submission" date="2015-08" db="EMBL/GenBank/DDBJ databases">
        <title>Complete genome sequence of Lactobacillus helveticus CAUH18, a probiotic strain originated from koumiss.</title>
        <authorList>
            <person name="Yang Y."/>
            <person name="Hao Y."/>
        </authorList>
    </citation>
    <scope>NUCLEOTIDE SEQUENCE [LARGE SCALE GENOMIC DNA]</scope>
    <source>
        <strain evidence="2 3">CAUH18</strain>
    </source>
</reference>
<gene>
    <name evidence="2" type="ORF">ALV80_09475</name>
</gene>
<keyword evidence="1" id="KW-0812">Transmembrane</keyword>